<evidence type="ECO:0000256" key="1">
    <source>
        <dbReference type="ARBA" id="ARBA00023015"/>
    </source>
</evidence>
<dbReference type="Proteomes" id="UP000054396">
    <property type="component" value="Unassembled WGS sequence"/>
</dbReference>
<reference evidence="5 6" key="1">
    <citation type="submission" date="2015-12" db="EMBL/GenBank/DDBJ databases">
        <authorList>
            <person name="Shamseldin A."/>
            <person name="Moawad H."/>
            <person name="Abd El-Rahim W.M."/>
            <person name="Sadowsky M.J."/>
        </authorList>
    </citation>
    <scope>NUCLEOTIDE SEQUENCE [LARGE SCALE GENOMIC DNA]</scope>
    <source>
        <strain evidence="5 6">SJ5A-1</strain>
    </source>
</reference>
<dbReference type="AlphaFoldDB" id="A0A0W7WJN9"/>
<dbReference type="RefSeq" id="WP_058862117.1">
    <property type="nucleotide sequence ID" value="NZ_LPXO01000005.1"/>
</dbReference>
<evidence type="ECO:0000256" key="2">
    <source>
        <dbReference type="ARBA" id="ARBA00023125"/>
    </source>
</evidence>
<keyword evidence="1" id="KW-0805">Transcription regulation</keyword>
<protein>
    <recommendedName>
        <fullName evidence="4">GntR C-terminal domain-containing protein</fullName>
    </recommendedName>
</protein>
<dbReference type="SMART" id="SM00895">
    <property type="entry name" value="FCD"/>
    <property type="match status" value="1"/>
</dbReference>
<organism evidence="5 6">
    <name type="scientific">Pseudoponticoccus marisrubri</name>
    <dbReference type="NCBI Taxonomy" id="1685382"/>
    <lineage>
        <taxon>Bacteria</taxon>
        <taxon>Pseudomonadati</taxon>
        <taxon>Pseudomonadota</taxon>
        <taxon>Alphaproteobacteria</taxon>
        <taxon>Rhodobacterales</taxon>
        <taxon>Roseobacteraceae</taxon>
        <taxon>Pseudoponticoccus</taxon>
    </lineage>
</organism>
<comment type="caution">
    <text evidence="5">The sequence shown here is derived from an EMBL/GenBank/DDBJ whole genome shotgun (WGS) entry which is preliminary data.</text>
</comment>
<evidence type="ECO:0000256" key="3">
    <source>
        <dbReference type="ARBA" id="ARBA00023163"/>
    </source>
</evidence>
<dbReference type="Pfam" id="PF00392">
    <property type="entry name" value="GntR"/>
    <property type="match status" value="1"/>
</dbReference>
<dbReference type="EMBL" id="LPXO01000005">
    <property type="protein sequence ID" value="KUF10832.1"/>
    <property type="molecule type" value="Genomic_DNA"/>
</dbReference>
<dbReference type="Pfam" id="PF07729">
    <property type="entry name" value="FCD"/>
    <property type="match status" value="1"/>
</dbReference>
<evidence type="ECO:0000259" key="4">
    <source>
        <dbReference type="SMART" id="SM00895"/>
    </source>
</evidence>
<dbReference type="STRING" id="1685382.AVJ23_10365"/>
<dbReference type="InterPro" id="IPR036388">
    <property type="entry name" value="WH-like_DNA-bd_sf"/>
</dbReference>
<keyword evidence="2" id="KW-0238">DNA-binding</keyword>
<dbReference type="SUPFAM" id="SSF46785">
    <property type="entry name" value="Winged helix' DNA-binding domain"/>
    <property type="match status" value="2"/>
</dbReference>
<name>A0A0W7WJN9_9RHOB</name>
<dbReference type="InterPro" id="IPR011711">
    <property type="entry name" value="GntR_C"/>
</dbReference>
<dbReference type="GO" id="GO:0003700">
    <property type="term" value="F:DNA-binding transcription factor activity"/>
    <property type="evidence" value="ECO:0007669"/>
    <property type="project" value="InterPro"/>
</dbReference>
<gene>
    <name evidence="5" type="ORF">AVJ23_10365</name>
</gene>
<proteinExistence type="predicted"/>
<evidence type="ECO:0000313" key="6">
    <source>
        <dbReference type="Proteomes" id="UP000054396"/>
    </source>
</evidence>
<evidence type="ECO:0000313" key="5">
    <source>
        <dbReference type="EMBL" id="KUF10832.1"/>
    </source>
</evidence>
<feature type="domain" description="GntR C-terminal" evidence="4">
    <location>
        <begin position="157"/>
        <end position="285"/>
    </location>
</feature>
<dbReference type="SUPFAM" id="SSF48008">
    <property type="entry name" value="GntR ligand-binding domain-like"/>
    <property type="match status" value="1"/>
</dbReference>
<dbReference type="PANTHER" id="PTHR43537">
    <property type="entry name" value="TRANSCRIPTIONAL REGULATOR, GNTR FAMILY"/>
    <property type="match status" value="1"/>
</dbReference>
<dbReference type="InterPro" id="IPR000524">
    <property type="entry name" value="Tscrpt_reg_HTH_GntR"/>
</dbReference>
<dbReference type="OrthoDB" id="9799812at2"/>
<dbReference type="GO" id="GO:0003677">
    <property type="term" value="F:DNA binding"/>
    <property type="evidence" value="ECO:0007669"/>
    <property type="project" value="UniProtKB-KW"/>
</dbReference>
<keyword evidence="3" id="KW-0804">Transcription</keyword>
<dbReference type="PANTHER" id="PTHR43537:SF51">
    <property type="entry name" value="HTH-TYPE TRANSCRIPTIONAL REGULATOR LGOR-RELATED"/>
    <property type="match status" value="1"/>
</dbReference>
<keyword evidence="6" id="KW-1185">Reference proteome</keyword>
<dbReference type="InterPro" id="IPR008920">
    <property type="entry name" value="TF_FadR/GntR_C"/>
</dbReference>
<dbReference type="PRINTS" id="PR00035">
    <property type="entry name" value="HTHGNTR"/>
</dbReference>
<dbReference type="InterPro" id="IPR036390">
    <property type="entry name" value="WH_DNA-bd_sf"/>
</dbReference>
<sequence>MSRDSSTFKESYNQALDLIRDTGLPGALPTETALSRTLSVSRTTVRAILARLDEAGIITWEGRSKTILRQPGQADYFGKAETASATEKVSSRFMEYVLNSDLAPGSALNESDLKKRFGTSSSVIREFMIKFSRFGLITKERNHSWVLRGFTRDFAEELFEVREMFELRAFDAALAAGPDAPAQSALVALGPRHEALLARIEEDYLAFPRLDEAFHRATIEAHDNRFMTDFFEVVSMVFHYHYRWNRSDELQRNRDAIHEHLRIIRALEAGDAQEAAAAYRDHLANARRTMRASALWE</sequence>
<dbReference type="Gene3D" id="1.10.10.10">
    <property type="entry name" value="Winged helix-like DNA-binding domain superfamily/Winged helix DNA-binding domain"/>
    <property type="match status" value="2"/>
</dbReference>
<accession>A0A0W7WJN9</accession>
<dbReference type="Gene3D" id="1.20.120.530">
    <property type="entry name" value="GntR ligand-binding domain-like"/>
    <property type="match status" value="1"/>
</dbReference>